<evidence type="ECO:0000313" key="6">
    <source>
        <dbReference type="EMBL" id="SDI87583.1"/>
    </source>
</evidence>
<dbReference type="Gene3D" id="3.30.590.20">
    <property type="match status" value="1"/>
</dbReference>
<dbReference type="GO" id="GO:0042398">
    <property type="term" value="P:modified amino acid biosynthetic process"/>
    <property type="evidence" value="ECO:0007669"/>
    <property type="project" value="InterPro"/>
</dbReference>
<dbReference type="STRING" id="335973.SAMN04488693_12918"/>
<gene>
    <name evidence="6" type="ORF">SAMN04488693_12918</name>
</gene>
<dbReference type="SUPFAM" id="SSF55931">
    <property type="entry name" value="Glutamine synthetase/guanido kinase"/>
    <property type="match status" value="1"/>
</dbReference>
<protein>
    <recommendedName>
        <fullName evidence="5">Putative glutamate--cysteine ligase 2</fullName>
        <ecNumber evidence="5">6.3.2.2</ecNumber>
    </recommendedName>
    <alternativeName>
        <fullName evidence="5">Gamma-glutamylcysteine synthetase 2</fullName>
        <shortName evidence="5">GCS 2</shortName>
        <shortName evidence="5">Gamma-GCS 2</shortName>
    </alternativeName>
</protein>
<dbReference type="GO" id="GO:0004357">
    <property type="term" value="F:glutamate-cysteine ligase activity"/>
    <property type="evidence" value="ECO:0007669"/>
    <property type="project" value="UniProtKB-EC"/>
</dbReference>
<comment type="similarity">
    <text evidence="5">Belongs to the glutamate--cysteine ligase type 2 family. YbdK subfamily.</text>
</comment>
<dbReference type="OrthoDB" id="9769628at2"/>
<dbReference type="HAMAP" id="MF_01609">
    <property type="entry name" value="Glu_cys_ligase_2"/>
    <property type="match status" value="1"/>
</dbReference>
<evidence type="ECO:0000256" key="1">
    <source>
        <dbReference type="ARBA" id="ARBA00022598"/>
    </source>
</evidence>
<evidence type="ECO:0000256" key="4">
    <source>
        <dbReference type="ARBA" id="ARBA00048819"/>
    </source>
</evidence>
<accession>A0A1G8P551</accession>
<sequence length="356" mass="38660">MRTFGIEEEFLLVDPETGVPQPSGQGMSSHRLGGRLSRELQLEQIEICTKTRSSLADLADDLRGARRIADTAARRNGARIAAVGTSPLPVTPSGTPSPRYDAIMDKAGLTAREQLTNGCHVHVSIASEEEGVAILDRIRIWLPVLTALSANSPFWDGQDTGYCSFRSQVWGRWPTTGPTKIFGTATAYRRHVRSLLDTGVPLDEAMIYFDARLSSHHPTVEIRVADVCLHHSDAVLLAALTRALVETAAQQWQAGQPPEAVSADIVRLAGWRASRYGLEQDLLHPLTSKPCPARSVIEALMDHVQPALVEAGDDVMAKELLEELLSRGTGARQQRSIYQQTGNLSAVAMMAAALTS</sequence>
<dbReference type="AlphaFoldDB" id="A0A1G8P551"/>
<comment type="function">
    <text evidence="5">ATP-dependent carboxylate-amine ligase which exhibits weak glutamate--cysteine ligase activity.</text>
</comment>
<evidence type="ECO:0000313" key="7">
    <source>
        <dbReference type="Proteomes" id="UP000199258"/>
    </source>
</evidence>
<keyword evidence="2 5" id="KW-0547">Nucleotide-binding</keyword>
<dbReference type="PANTHER" id="PTHR36510">
    <property type="entry name" value="GLUTAMATE--CYSTEINE LIGASE 2-RELATED"/>
    <property type="match status" value="1"/>
</dbReference>
<dbReference type="NCBIfam" id="TIGR02050">
    <property type="entry name" value="gshA_cyan_rel"/>
    <property type="match status" value="1"/>
</dbReference>
<dbReference type="InterPro" id="IPR014746">
    <property type="entry name" value="Gln_synth/guanido_kin_cat_dom"/>
</dbReference>
<dbReference type="InterPro" id="IPR011793">
    <property type="entry name" value="YbdK"/>
</dbReference>
<comment type="catalytic activity">
    <reaction evidence="4 5">
        <text>L-cysteine + L-glutamate + ATP = gamma-L-glutamyl-L-cysteine + ADP + phosphate + H(+)</text>
        <dbReference type="Rhea" id="RHEA:13285"/>
        <dbReference type="ChEBI" id="CHEBI:15378"/>
        <dbReference type="ChEBI" id="CHEBI:29985"/>
        <dbReference type="ChEBI" id="CHEBI:30616"/>
        <dbReference type="ChEBI" id="CHEBI:35235"/>
        <dbReference type="ChEBI" id="CHEBI:43474"/>
        <dbReference type="ChEBI" id="CHEBI:58173"/>
        <dbReference type="ChEBI" id="CHEBI:456216"/>
        <dbReference type="EC" id="6.3.2.2"/>
    </reaction>
</comment>
<evidence type="ECO:0000256" key="5">
    <source>
        <dbReference type="HAMAP-Rule" id="MF_01609"/>
    </source>
</evidence>
<dbReference type="RefSeq" id="WP_090588317.1">
    <property type="nucleotide sequence ID" value="NZ_FNDT01000029.1"/>
</dbReference>
<dbReference type="PANTHER" id="PTHR36510:SF1">
    <property type="entry name" value="GLUTAMATE--CYSTEINE LIGASE 2-RELATED"/>
    <property type="match status" value="1"/>
</dbReference>
<dbReference type="EMBL" id="FNDT01000029">
    <property type="protein sequence ID" value="SDI87583.1"/>
    <property type="molecule type" value="Genomic_DNA"/>
</dbReference>
<dbReference type="InterPro" id="IPR006336">
    <property type="entry name" value="GCS2"/>
</dbReference>
<name>A0A1G8P551_9MICC</name>
<evidence type="ECO:0000256" key="2">
    <source>
        <dbReference type="ARBA" id="ARBA00022741"/>
    </source>
</evidence>
<keyword evidence="1 5" id="KW-0436">Ligase</keyword>
<dbReference type="GO" id="GO:0005524">
    <property type="term" value="F:ATP binding"/>
    <property type="evidence" value="ECO:0007669"/>
    <property type="project" value="UniProtKB-KW"/>
</dbReference>
<dbReference type="EC" id="6.3.2.2" evidence="5"/>
<dbReference type="InterPro" id="IPR050141">
    <property type="entry name" value="GCL_type2/YbdK_subfam"/>
</dbReference>
<proteinExistence type="inferred from homology"/>
<reference evidence="6 7" key="1">
    <citation type="submission" date="2016-10" db="EMBL/GenBank/DDBJ databases">
        <authorList>
            <person name="de Groot N.N."/>
        </authorList>
    </citation>
    <scope>NUCLEOTIDE SEQUENCE [LARGE SCALE GENOMIC DNA]</scope>
    <source>
        <strain evidence="6 7">NP_1H</strain>
    </source>
</reference>
<dbReference type="NCBIfam" id="NF010041">
    <property type="entry name" value="PRK13517.1-1"/>
    <property type="match status" value="1"/>
</dbReference>
<dbReference type="Pfam" id="PF04107">
    <property type="entry name" value="GCS2"/>
    <property type="match status" value="1"/>
</dbReference>
<organism evidence="6 7">
    <name type="scientific">Arthrobacter subterraneus</name>
    <dbReference type="NCBI Taxonomy" id="335973"/>
    <lineage>
        <taxon>Bacteria</taxon>
        <taxon>Bacillati</taxon>
        <taxon>Actinomycetota</taxon>
        <taxon>Actinomycetes</taxon>
        <taxon>Micrococcales</taxon>
        <taxon>Micrococcaceae</taxon>
        <taxon>Arthrobacter</taxon>
    </lineage>
</organism>
<keyword evidence="3 5" id="KW-0067">ATP-binding</keyword>
<keyword evidence="7" id="KW-1185">Reference proteome</keyword>
<dbReference type="Proteomes" id="UP000199258">
    <property type="component" value="Unassembled WGS sequence"/>
</dbReference>
<evidence type="ECO:0000256" key="3">
    <source>
        <dbReference type="ARBA" id="ARBA00022840"/>
    </source>
</evidence>